<sequence>MFKGDDDDDPDNSVGAVRYPCMPSLVALQQMRNRLNLAHLGKKLMKWTAVATGKELRRLSCEIIVTYRTFSEDVRNAFILLARCRYFYPNLNKMVLENVPKEAAVTVSTDIKSMSGVKVTHLNIIDSGVDSYEHLGIDKGGQVIFETKEAWRNLLKRIVLMLDQKISFQQVELAHKSATKKGAVLDKIIIPRITATIAYIKSQLEENEREEIFRLKRFKQLKYKHSKKDDIHICCCCLSMFESQEDTTTSVCPVCQKAAKAKKTTLELKVNVIPCKNAIMTTKENVKRLEHLLSHIDEVIDLTKQYKTEGILSPSMEKFIKTCNLAKEKIEDFANAPPLCDVCRKSLEHAGSRVNLEHSVSKTASFKSAELPPCGTCDQPSEETDNTFEISPDTDDNLGYFEKKFKEIIKVTRLKNDDGSVSEEKQVITIRTERKNPRKTAMDFTNQPIGPAGGFGGGGFGGGGKRGERPCSRNKDINGGNDSNRSRDFGGDGGSDYCNIKPRETKSEHINCSHQMGEPKLRPCMSVLNPKPSTNRDASTNFNSDSFSSIKTFRVKLPPQSSTSLKTPCSALPKMDMTSSIDSQMCCPKRMPSACSSELQSGKSSQVSVSSCRAITTSSSAQTCCKEIPVKKPIVDKGTCCLPVCGGDTKCLDDKNTKSKSIATNALWRDAWTSTTDLTAVPSTLSSKKTSPEPNNVFDCVNKDSNEDTGKKGITVPNSCCTIKLIAKPPKVRTFEKAENKAPKEEQKEIVLSGSMLDAIKKICVAPSRSTESCKVDTAVPKTPEIKNICKSCLSKLNSEAVSKSSSVVPPVPSTKSSNISSTCKMCQAKVDEPVESEVNSCVSCGTIAKSSSASLSCKSIAIGSPTSSITNTSQHTCSKPATPSLHSEKHSCCLSKKSSHKSSSDDDDDNTRCAMAQTKSSKSVCCSKSKTESICCPSKKGSNTSQQSVKTQASCSEKKDAGTCTKRSAKYDVRPLRRQPNNGRLNLNSCVCKSDPRLNRDRHHRPNQCKSFHEDDYYYFRW</sequence>
<evidence type="ECO:0000313" key="1">
    <source>
        <dbReference type="EMBL" id="KAJ0170204.1"/>
    </source>
</evidence>
<dbReference type="Proteomes" id="UP000824533">
    <property type="component" value="Linkage Group LG28"/>
</dbReference>
<comment type="caution">
    <text evidence="1">The sequence shown here is derived from an EMBL/GenBank/DDBJ whole genome shotgun (WGS) entry which is preliminary data.</text>
</comment>
<name>A0ACC1CF45_9NEOP</name>
<proteinExistence type="predicted"/>
<accession>A0ACC1CF45</accession>
<reference evidence="1 2" key="1">
    <citation type="journal article" date="2021" name="Front. Genet.">
        <title>Chromosome-Level Genome Assembly Reveals Significant Gene Expansion in the Toll and IMD Signaling Pathways of Dendrolimus kikuchii.</title>
        <authorList>
            <person name="Zhou J."/>
            <person name="Wu P."/>
            <person name="Xiong Z."/>
            <person name="Liu N."/>
            <person name="Zhao N."/>
            <person name="Ji M."/>
            <person name="Qiu Y."/>
            <person name="Yang B."/>
        </authorList>
    </citation>
    <scope>NUCLEOTIDE SEQUENCE [LARGE SCALE GENOMIC DNA]</scope>
    <source>
        <strain evidence="1">Ann1</strain>
    </source>
</reference>
<keyword evidence="2" id="KW-1185">Reference proteome</keyword>
<protein>
    <submittedName>
        <fullName evidence="1">Uncharacterized protein</fullName>
    </submittedName>
</protein>
<organism evidence="1 2">
    <name type="scientific">Dendrolimus kikuchii</name>
    <dbReference type="NCBI Taxonomy" id="765133"/>
    <lineage>
        <taxon>Eukaryota</taxon>
        <taxon>Metazoa</taxon>
        <taxon>Ecdysozoa</taxon>
        <taxon>Arthropoda</taxon>
        <taxon>Hexapoda</taxon>
        <taxon>Insecta</taxon>
        <taxon>Pterygota</taxon>
        <taxon>Neoptera</taxon>
        <taxon>Endopterygota</taxon>
        <taxon>Lepidoptera</taxon>
        <taxon>Glossata</taxon>
        <taxon>Ditrysia</taxon>
        <taxon>Bombycoidea</taxon>
        <taxon>Lasiocampidae</taxon>
        <taxon>Dendrolimus</taxon>
    </lineage>
</organism>
<evidence type="ECO:0000313" key="2">
    <source>
        <dbReference type="Proteomes" id="UP000824533"/>
    </source>
</evidence>
<dbReference type="EMBL" id="CM034414">
    <property type="protein sequence ID" value="KAJ0170204.1"/>
    <property type="molecule type" value="Genomic_DNA"/>
</dbReference>
<gene>
    <name evidence="1" type="ORF">K1T71_014132</name>
</gene>